<protein>
    <recommendedName>
        <fullName evidence="4">BZIP domain-containing protein</fullName>
    </recommendedName>
</protein>
<gene>
    <name evidence="2" type="ORF">PHLGIDRAFT_70108</name>
</gene>
<dbReference type="HOGENOM" id="CLU_056585_0_0_1"/>
<dbReference type="AlphaFoldDB" id="A0A0C3RZY3"/>
<feature type="compositionally biased region" description="Polar residues" evidence="1">
    <location>
        <begin position="98"/>
        <end position="119"/>
    </location>
</feature>
<evidence type="ECO:0000313" key="3">
    <source>
        <dbReference type="Proteomes" id="UP000053257"/>
    </source>
</evidence>
<feature type="compositionally biased region" description="Polar residues" evidence="1">
    <location>
        <begin position="294"/>
        <end position="303"/>
    </location>
</feature>
<reference evidence="2 3" key="1">
    <citation type="journal article" date="2014" name="PLoS Genet.">
        <title>Analysis of the Phlebiopsis gigantea genome, transcriptome and secretome provides insight into its pioneer colonization strategies of wood.</title>
        <authorList>
            <person name="Hori C."/>
            <person name="Ishida T."/>
            <person name="Igarashi K."/>
            <person name="Samejima M."/>
            <person name="Suzuki H."/>
            <person name="Master E."/>
            <person name="Ferreira P."/>
            <person name="Ruiz-Duenas F.J."/>
            <person name="Held B."/>
            <person name="Canessa P."/>
            <person name="Larrondo L.F."/>
            <person name="Schmoll M."/>
            <person name="Druzhinina I.S."/>
            <person name="Kubicek C.P."/>
            <person name="Gaskell J.A."/>
            <person name="Kersten P."/>
            <person name="St John F."/>
            <person name="Glasner J."/>
            <person name="Sabat G."/>
            <person name="Splinter BonDurant S."/>
            <person name="Syed K."/>
            <person name="Yadav J."/>
            <person name="Mgbeahuruike A.C."/>
            <person name="Kovalchuk A."/>
            <person name="Asiegbu F.O."/>
            <person name="Lackner G."/>
            <person name="Hoffmeister D."/>
            <person name="Rencoret J."/>
            <person name="Gutierrez A."/>
            <person name="Sun H."/>
            <person name="Lindquist E."/>
            <person name="Barry K."/>
            <person name="Riley R."/>
            <person name="Grigoriev I.V."/>
            <person name="Henrissat B."/>
            <person name="Kues U."/>
            <person name="Berka R.M."/>
            <person name="Martinez A.T."/>
            <person name="Covert S.F."/>
            <person name="Blanchette R.A."/>
            <person name="Cullen D."/>
        </authorList>
    </citation>
    <scope>NUCLEOTIDE SEQUENCE [LARGE SCALE GENOMIC DNA]</scope>
    <source>
        <strain evidence="2 3">11061_1 CR5-6</strain>
    </source>
</reference>
<feature type="region of interest" description="Disordered" evidence="1">
    <location>
        <begin position="294"/>
        <end position="339"/>
    </location>
</feature>
<dbReference type="Gene3D" id="1.20.5.170">
    <property type="match status" value="1"/>
</dbReference>
<feature type="region of interest" description="Disordered" evidence="1">
    <location>
        <begin position="228"/>
        <end position="262"/>
    </location>
</feature>
<dbReference type="OrthoDB" id="2552152at2759"/>
<organism evidence="2 3">
    <name type="scientific">Phlebiopsis gigantea (strain 11061_1 CR5-6)</name>
    <name type="common">White-rot fungus</name>
    <name type="synonym">Peniophora gigantea</name>
    <dbReference type="NCBI Taxonomy" id="745531"/>
    <lineage>
        <taxon>Eukaryota</taxon>
        <taxon>Fungi</taxon>
        <taxon>Dikarya</taxon>
        <taxon>Basidiomycota</taxon>
        <taxon>Agaricomycotina</taxon>
        <taxon>Agaricomycetes</taxon>
        <taxon>Polyporales</taxon>
        <taxon>Phanerochaetaceae</taxon>
        <taxon>Phlebiopsis</taxon>
    </lineage>
</organism>
<proteinExistence type="predicted"/>
<feature type="region of interest" description="Disordered" evidence="1">
    <location>
        <begin position="1"/>
        <end position="127"/>
    </location>
</feature>
<evidence type="ECO:0000313" key="2">
    <source>
        <dbReference type="EMBL" id="KIP08061.1"/>
    </source>
</evidence>
<evidence type="ECO:0008006" key="4">
    <source>
        <dbReference type="Google" id="ProtNLM"/>
    </source>
</evidence>
<sequence>MSSKRGRKRNDNLPPNRARDVQRAFRARRAAHLEASPNRVAELEEENNTLRAALSLPPANRPALGKGPTGKDKPKSYAPRPNILASQGGSSAMLGNGMSRTESPSSASTRTHSMSPTSMVASLNAPAPPPVVSVDSASWDDGLFGARERAEVQPSPVTASYPVTPLSASGSTSSYQFPAANSQIRPLGQQSYMSPAQNYTHNGDRPLGDAYADANSLYDHRQFSYAPSAFQASPDGSRTQMHAQSPPTVSMPPQRGNGSIQPPMNYAHKRSVTEPSQQALRHILLQTQSIPPISHLQQHQQHSPGRGPSPPGMDGGIGQLRAADFEMDARGGRMSSLPS</sequence>
<accession>A0A0C3RZY3</accession>
<dbReference type="EMBL" id="KN840486">
    <property type="protein sequence ID" value="KIP08061.1"/>
    <property type="molecule type" value="Genomic_DNA"/>
</dbReference>
<name>A0A0C3RZY3_PHLG1</name>
<dbReference type="Proteomes" id="UP000053257">
    <property type="component" value="Unassembled WGS sequence"/>
</dbReference>
<keyword evidence="3" id="KW-1185">Reference proteome</keyword>
<feature type="compositionally biased region" description="Polar residues" evidence="1">
    <location>
        <begin position="230"/>
        <end position="248"/>
    </location>
</feature>
<evidence type="ECO:0000256" key="1">
    <source>
        <dbReference type="SAM" id="MobiDB-lite"/>
    </source>
</evidence>